<dbReference type="STRING" id="33097.A0A150H3A7"/>
<dbReference type="GO" id="GO:0005737">
    <property type="term" value="C:cytoplasm"/>
    <property type="evidence" value="ECO:0007669"/>
    <property type="project" value="UniProtKB-SubCell"/>
</dbReference>
<dbReference type="InterPro" id="IPR029404">
    <property type="entry name" value="CDIN1"/>
</dbReference>
<evidence type="ECO:0000256" key="3">
    <source>
        <dbReference type="ARBA" id="ARBA00022490"/>
    </source>
</evidence>
<evidence type="ECO:0000256" key="6">
    <source>
        <dbReference type="SAM" id="MobiDB-lite"/>
    </source>
</evidence>
<protein>
    <recommendedName>
        <fullName evidence="5">CDAN1-interacting nuclease 1</fullName>
    </recommendedName>
</protein>
<dbReference type="OrthoDB" id="1272at2759"/>
<accession>A0A150H3A7</accession>
<feature type="compositionally biased region" description="Low complexity" evidence="6">
    <location>
        <begin position="316"/>
        <end position="329"/>
    </location>
</feature>
<dbReference type="Pfam" id="PF14811">
    <property type="entry name" value="TPD"/>
    <property type="match status" value="1"/>
</dbReference>
<dbReference type="PANTHER" id="PTHR31661:SF1">
    <property type="entry name" value="CDAN1-INTERACTING NUCLEASE 1"/>
    <property type="match status" value="1"/>
</dbReference>
<dbReference type="GO" id="GO:0005634">
    <property type="term" value="C:nucleus"/>
    <property type="evidence" value="ECO:0007669"/>
    <property type="project" value="UniProtKB-SubCell"/>
</dbReference>
<evidence type="ECO:0000256" key="4">
    <source>
        <dbReference type="ARBA" id="ARBA00023242"/>
    </source>
</evidence>
<feature type="region of interest" description="Disordered" evidence="6">
    <location>
        <begin position="286"/>
        <end position="329"/>
    </location>
</feature>
<dbReference type="PANTHER" id="PTHR31661">
    <property type="entry name" value="SIMILAR TO CDNA SEQUENCE BC052040"/>
    <property type="match status" value="1"/>
</dbReference>
<organism evidence="7 8">
    <name type="scientific">Gonium pectorale</name>
    <name type="common">Green alga</name>
    <dbReference type="NCBI Taxonomy" id="33097"/>
    <lineage>
        <taxon>Eukaryota</taxon>
        <taxon>Viridiplantae</taxon>
        <taxon>Chlorophyta</taxon>
        <taxon>core chlorophytes</taxon>
        <taxon>Chlorophyceae</taxon>
        <taxon>CS clade</taxon>
        <taxon>Chlamydomonadales</taxon>
        <taxon>Volvocaceae</taxon>
        <taxon>Gonium</taxon>
    </lineage>
</organism>
<gene>
    <name evidence="7" type="ORF">GPECTOR_1g422</name>
</gene>
<feature type="region of interest" description="Disordered" evidence="6">
    <location>
        <begin position="397"/>
        <end position="419"/>
    </location>
</feature>
<keyword evidence="8" id="KW-1185">Reference proteome</keyword>
<dbReference type="AlphaFoldDB" id="A0A150H3A7"/>
<sequence>MNPGDYERIQAIVSVPYGACPSATALERYFPTVKPETWLAMYSQEQQYKVIRSHHLHKANVLNYLSRYLNGEDILLMAADVDFPPCMLLRRMLEKIIDAPKQASRGLQAVGEVLRCPDRLDSGLCPGAPPELVERLRADIVRCVHADCCYSPLSDVAKQVTGLEYELYLQQRLAATKLPYWSESELRQLGFHKTPDVKLKVPVAVRTRSGSEHLVCWVDSKATFGDHRTHVKQVQEQYCTYVNRYGPGLVIYWFGFVEDLNTDPHVLLLDDFPDEDSIVRITDGHMRPPAAAKEPPPVQQQQRPQRPPAAAKELVQQQQPQQLPAASAAAGSGDAASAAVGTGAAMPVVAAAVAADGMAAVASNVPDAGGDVGAGGAAESADGKLSGGAHVAAAATQEPSCAAGDTGDDAATTARTTGW</sequence>
<dbReference type="EMBL" id="LSYV01000002">
    <property type="protein sequence ID" value="KXZ56472.1"/>
    <property type="molecule type" value="Genomic_DNA"/>
</dbReference>
<evidence type="ECO:0000313" key="7">
    <source>
        <dbReference type="EMBL" id="KXZ56472.1"/>
    </source>
</evidence>
<proteinExistence type="predicted"/>
<evidence type="ECO:0000313" key="8">
    <source>
        <dbReference type="Proteomes" id="UP000075714"/>
    </source>
</evidence>
<reference evidence="8" key="1">
    <citation type="journal article" date="2016" name="Nat. Commun.">
        <title>The Gonium pectorale genome demonstrates co-option of cell cycle regulation during the evolution of multicellularity.</title>
        <authorList>
            <person name="Hanschen E.R."/>
            <person name="Marriage T.N."/>
            <person name="Ferris P.J."/>
            <person name="Hamaji T."/>
            <person name="Toyoda A."/>
            <person name="Fujiyama A."/>
            <person name="Neme R."/>
            <person name="Noguchi H."/>
            <person name="Minakuchi Y."/>
            <person name="Suzuki M."/>
            <person name="Kawai-Toyooka H."/>
            <person name="Smith D.R."/>
            <person name="Sparks H."/>
            <person name="Anderson J."/>
            <person name="Bakaric R."/>
            <person name="Luria V."/>
            <person name="Karger A."/>
            <person name="Kirschner M.W."/>
            <person name="Durand P.M."/>
            <person name="Michod R.E."/>
            <person name="Nozaki H."/>
            <person name="Olson B.J."/>
        </authorList>
    </citation>
    <scope>NUCLEOTIDE SEQUENCE [LARGE SCALE GENOMIC DNA]</scope>
    <source>
        <strain evidence="8">NIES-2863</strain>
    </source>
</reference>
<name>A0A150H3A7_GONPE</name>
<dbReference type="Proteomes" id="UP000075714">
    <property type="component" value="Unassembled WGS sequence"/>
</dbReference>
<evidence type="ECO:0000256" key="1">
    <source>
        <dbReference type="ARBA" id="ARBA00004123"/>
    </source>
</evidence>
<feature type="compositionally biased region" description="Low complexity" evidence="6">
    <location>
        <begin position="402"/>
        <end position="419"/>
    </location>
</feature>
<evidence type="ECO:0000256" key="2">
    <source>
        <dbReference type="ARBA" id="ARBA00004496"/>
    </source>
</evidence>
<evidence type="ECO:0000256" key="5">
    <source>
        <dbReference type="ARBA" id="ARBA00023480"/>
    </source>
</evidence>
<keyword evidence="4" id="KW-0539">Nucleus</keyword>
<comment type="subcellular location">
    <subcellularLocation>
        <location evidence="2">Cytoplasm</location>
    </subcellularLocation>
    <subcellularLocation>
        <location evidence="1">Nucleus</location>
    </subcellularLocation>
</comment>
<comment type="caution">
    <text evidence="7">The sequence shown here is derived from an EMBL/GenBank/DDBJ whole genome shotgun (WGS) entry which is preliminary data.</text>
</comment>
<keyword evidence="3" id="KW-0963">Cytoplasm</keyword>